<dbReference type="PANTHER" id="PTHR15288:SF0">
    <property type="entry name" value="UDENN DOMAIN-CONTAINING PROTEIN"/>
    <property type="match status" value="1"/>
</dbReference>
<dbReference type="InterPro" id="IPR051942">
    <property type="entry name" value="DENN_domain_containing_2"/>
</dbReference>
<feature type="compositionally biased region" description="Polar residues" evidence="1">
    <location>
        <begin position="29"/>
        <end position="38"/>
    </location>
</feature>
<dbReference type="STRING" id="199890.A0A182P8S2"/>
<evidence type="ECO:0000313" key="3">
    <source>
        <dbReference type="EnsemblMetazoa" id="AEPI003326-PA"/>
    </source>
</evidence>
<dbReference type="InterPro" id="IPR001194">
    <property type="entry name" value="cDENN_dom"/>
</dbReference>
<dbReference type="Proteomes" id="UP000075885">
    <property type="component" value="Unassembled WGS sequence"/>
</dbReference>
<dbReference type="PANTHER" id="PTHR15288">
    <property type="entry name" value="DENN DOMAIN-CONTAINING PROTEIN 2"/>
    <property type="match status" value="1"/>
</dbReference>
<feature type="region of interest" description="Disordered" evidence="1">
    <location>
        <begin position="1"/>
        <end position="123"/>
    </location>
</feature>
<proteinExistence type="predicted"/>
<evidence type="ECO:0000313" key="4">
    <source>
        <dbReference type="Proteomes" id="UP000075885"/>
    </source>
</evidence>
<feature type="compositionally biased region" description="Polar residues" evidence="1">
    <location>
        <begin position="1"/>
        <end position="20"/>
    </location>
</feature>
<organism evidence="3 4">
    <name type="scientific">Anopheles epiroticus</name>
    <dbReference type="NCBI Taxonomy" id="199890"/>
    <lineage>
        <taxon>Eukaryota</taxon>
        <taxon>Metazoa</taxon>
        <taxon>Ecdysozoa</taxon>
        <taxon>Arthropoda</taxon>
        <taxon>Hexapoda</taxon>
        <taxon>Insecta</taxon>
        <taxon>Pterygota</taxon>
        <taxon>Neoptera</taxon>
        <taxon>Endopterygota</taxon>
        <taxon>Diptera</taxon>
        <taxon>Nematocera</taxon>
        <taxon>Culicoidea</taxon>
        <taxon>Culicidae</taxon>
        <taxon>Anophelinae</taxon>
        <taxon>Anopheles</taxon>
    </lineage>
</organism>
<evidence type="ECO:0000259" key="2">
    <source>
        <dbReference type="PROSITE" id="PS50211"/>
    </source>
</evidence>
<feature type="domain" description="UDENN" evidence="2">
    <location>
        <begin position="284"/>
        <end position="654"/>
    </location>
</feature>
<evidence type="ECO:0000256" key="1">
    <source>
        <dbReference type="SAM" id="MobiDB-lite"/>
    </source>
</evidence>
<feature type="compositionally biased region" description="Basic and acidic residues" evidence="1">
    <location>
        <begin position="74"/>
        <end position="94"/>
    </location>
</feature>
<reference evidence="4" key="1">
    <citation type="submission" date="2013-03" db="EMBL/GenBank/DDBJ databases">
        <title>The Genome Sequence of Anopheles epiroticus epiroticus2.</title>
        <authorList>
            <consortium name="The Broad Institute Genomics Platform"/>
            <person name="Neafsey D.E."/>
            <person name="Howell P."/>
            <person name="Walker B."/>
            <person name="Young S.K."/>
            <person name="Zeng Q."/>
            <person name="Gargeya S."/>
            <person name="Fitzgerald M."/>
            <person name="Haas B."/>
            <person name="Abouelleil A."/>
            <person name="Allen A.W."/>
            <person name="Alvarado L."/>
            <person name="Arachchi H.M."/>
            <person name="Berlin A.M."/>
            <person name="Chapman S.B."/>
            <person name="Gainer-Dewar J."/>
            <person name="Goldberg J."/>
            <person name="Griggs A."/>
            <person name="Gujja S."/>
            <person name="Hansen M."/>
            <person name="Howarth C."/>
            <person name="Imamovic A."/>
            <person name="Ireland A."/>
            <person name="Larimer J."/>
            <person name="McCowan C."/>
            <person name="Murphy C."/>
            <person name="Pearson M."/>
            <person name="Poon T.W."/>
            <person name="Priest M."/>
            <person name="Roberts A."/>
            <person name="Saif S."/>
            <person name="Shea T."/>
            <person name="Sisk P."/>
            <person name="Sykes S."/>
            <person name="Wortman J."/>
            <person name="Nusbaum C."/>
            <person name="Birren B."/>
        </authorList>
    </citation>
    <scope>NUCLEOTIDE SEQUENCE [LARGE SCALE GENOMIC DNA]</scope>
    <source>
        <strain evidence="4">Epiroticus2</strain>
    </source>
</reference>
<accession>A0A182P8S2</accession>
<sequence length="832" mass="94224">MSSKSSKAQTTHDGSNSRVQKITEKFETLITSQQQKQQVYLPPPSHAQQHHHQQQQSHQQALHNWPTKGTGSLARDDKKLTDESTVLRDLEARRGIKRSQAFRRSTSQTSSMNGGKVVSASPAVQLNHSDSIREALNKPLPEGPPPEKPPRTWAPKADTLERERGTELQHYEDVNMLIEVAFQEPGGGLPVSPSREQISLKQPVSEEHRKRLRRLSRCAELNHYTQQYGTIRLYEPVDKGAAPAAPAVPEECKTADTKGLIEHYNKLSTVEQRAPPGPPKTLYEYCLVVGYDIMQNKPYVKSRYPRHKQPHEMIEVFVYPDNGALVRNRNQEYCIILTDHPLRLYGFCRRVLPESSEFCIPLTYCIVTKYNEPKVFYKLLECIESQHGNGRVPELLMEQFYDQKLPQAGERLALTLPVSFEVRSPPREEGPRPITMTINRPKDLRLEQTELYDIFKCLGSDGLIHVFESLLLEKTVILFSEHISLLTSCVQGLLLILYPFQWQHILVSVIPEHLQQILEAPVPMLAGTLQPVPEKLWESCGNTCYVNLDKRTVRPERKEQFSILPSELKKPLSVSLELVKLFEDSKGLASVLIGGAFVRFFVELFSTLDPRTYEKAAFLERFDNPETKLFLNCFLETVMFADFLEHWQSSKHAAKSLPPPGMGSFDYTLFNSKIAEKSQTKYWHSATFDEVVANSKYIERKGKTFMSKMKGLMKKSKSTPRLFSARISSRHIGLGSSIGFSSAQTRFTAKKLLPNSGHEESTFRNCAFTCIGLSPATDGQADCTSATHWAGRSSRSDRAGFGSRNLISFIAGRWFRSAARCKIAAIRAISRT</sequence>
<dbReference type="Gene3D" id="3.30.450.200">
    <property type="match status" value="1"/>
</dbReference>
<dbReference type="Pfam" id="PF02141">
    <property type="entry name" value="DENN"/>
    <property type="match status" value="1"/>
</dbReference>
<dbReference type="Gene3D" id="3.40.50.11500">
    <property type="match status" value="1"/>
</dbReference>
<dbReference type="SMART" id="SM00799">
    <property type="entry name" value="DENN"/>
    <property type="match status" value="1"/>
</dbReference>
<keyword evidence="4" id="KW-1185">Reference proteome</keyword>
<feature type="compositionally biased region" description="Polar residues" evidence="1">
    <location>
        <begin position="102"/>
        <end position="113"/>
    </location>
</feature>
<dbReference type="EnsemblMetazoa" id="AEPI003326-RA">
    <property type="protein sequence ID" value="AEPI003326-PA"/>
    <property type="gene ID" value="AEPI003326"/>
</dbReference>
<feature type="region of interest" description="Disordered" evidence="1">
    <location>
        <begin position="135"/>
        <end position="158"/>
    </location>
</feature>
<name>A0A182P8S2_9DIPT</name>
<dbReference type="VEuPathDB" id="VectorBase:AEPI003326"/>
<protein>
    <submittedName>
        <fullName evidence="3">UDENN domain-containing protein</fullName>
    </submittedName>
</protein>
<dbReference type="AlphaFoldDB" id="A0A182P8S2"/>
<dbReference type="InterPro" id="IPR043153">
    <property type="entry name" value="DENN_C"/>
</dbReference>
<dbReference type="PROSITE" id="PS50211">
    <property type="entry name" value="DENN"/>
    <property type="match status" value="1"/>
</dbReference>
<dbReference type="InterPro" id="IPR037516">
    <property type="entry name" value="Tripartite_DENN"/>
</dbReference>
<reference evidence="3" key="2">
    <citation type="submission" date="2020-05" db="UniProtKB">
        <authorList>
            <consortium name="EnsemblMetazoa"/>
        </authorList>
    </citation>
    <scope>IDENTIFICATION</scope>
    <source>
        <strain evidence="3">Epiroticus2</strain>
    </source>
</reference>